<protein>
    <submittedName>
        <fullName evidence="4">Calcium-binding protein</fullName>
    </submittedName>
</protein>
<dbReference type="Gene3D" id="2.130.10.10">
    <property type="entry name" value="YVTN repeat-like/Quinoprotein amine dehydrogenase"/>
    <property type="match status" value="1"/>
</dbReference>
<feature type="region of interest" description="Disordered" evidence="3">
    <location>
        <begin position="532"/>
        <end position="582"/>
    </location>
</feature>
<feature type="non-terminal residue" evidence="4">
    <location>
        <position position="793"/>
    </location>
</feature>
<comment type="caution">
    <text evidence="4">The sequence shown here is derived from an EMBL/GenBank/DDBJ whole genome shotgun (WGS) entry which is preliminary data.</text>
</comment>
<sequence>MTLQLVGRIATGDALLDGDLRDIDIVTTEAGSLLFATTGQSGGVSAWTLSQTGTLARLADSTYFSVWGMGIGSFDAVDVDGQTQLILSGTGAGKLIRYRIADDGALSKAGKIDLPGPTTQTHDALTTVTLTGGRTALYTVDADTGDLAGWLSSGNGALDSEIGFAAPMATLDPDSPVLLNQTEAGGVRFLLTADNSGSGVRSYRINADTGQLTQRDSCGIADGLGLALPTALETVTAHGATWVVLAAAGSNSLSVMQLAADGTLIPTDHILDTRATRFDGVTALEVVEADGHVFVLAGGADDGLSLFYLLPEGQLVHMQTLIHDTGLGLANVTGLTAVRIGDALQVFVSSGTEGGLSQFTLPLGALGTVIKASGTEQDVPLSGTEGSDLLLGSAGQTTLRGQAGNDILVSDASGGILTGGAGADIFVLHPTGNTLVITDFEPGSDQLDLTRFPMLRSLDQLILTPSDTGLILRFGETLIDIRSRDGKPLSVQDIWPGGLATPDRIQLSVPQTQGTSGADTLIGSAFDDTIHGGGGRDRIRGGDGADTLHGDRGNDRIKGGAGDDILHGGIHSDTLHGGRGNDQVWGGMGRDKVYLGNGDDVFRDSKQGGATGADLVRGGNGKDRIHGGGGNDTFHGESGKDMIKGGAGDDTLSGGIHSDTLHGGGGNDQVWGGMGRDKIYLGKGDDVFHDSKQGGGGGADLVKGGSGNDRIHGGGGNDTFYGELGDDLIKGGAGADRISGGLHSDTLYGGDGNDQVWGGMGRDKIYLGKGDDIFHDEDQGGANGADLVKGGSG</sequence>
<keyword evidence="5" id="KW-1185">Reference proteome</keyword>
<evidence type="ECO:0000256" key="3">
    <source>
        <dbReference type="SAM" id="MobiDB-lite"/>
    </source>
</evidence>
<feature type="compositionally biased region" description="Basic and acidic residues" evidence="3">
    <location>
        <begin position="634"/>
        <end position="643"/>
    </location>
</feature>
<dbReference type="InterPro" id="IPR018511">
    <property type="entry name" value="Hemolysin-typ_Ca-bd_CS"/>
</dbReference>
<keyword evidence="2" id="KW-0964">Secreted</keyword>
<evidence type="ECO:0000256" key="1">
    <source>
        <dbReference type="ARBA" id="ARBA00004613"/>
    </source>
</evidence>
<accession>A0ABU3VK54</accession>
<dbReference type="Pfam" id="PF00353">
    <property type="entry name" value="HemolysinCabind"/>
    <property type="match status" value="6"/>
</dbReference>
<dbReference type="PANTHER" id="PTHR38340:SF1">
    <property type="entry name" value="S-LAYER PROTEIN"/>
    <property type="match status" value="1"/>
</dbReference>
<dbReference type="EMBL" id="JASMWN010000025">
    <property type="protein sequence ID" value="MDU9006510.1"/>
    <property type="molecule type" value="Genomic_DNA"/>
</dbReference>
<dbReference type="InterPro" id="IPR015943">
    <property type="entry name" value="WD40/YVTN_repeat-like_dom_sf"/>
</dbReference>
<evidence type="ECO:0000313" key="5">
    <source>
        <dbReference type="Proteomes" id="UP001255416"/>
    </source>
</evidence>
<gene>
    <name evidence="4" type="ORF">QO231_21990</name>
</gene>
<dbReference type="PRINTS" id="PR00313">
    <property type="entry name" value="CABNDNGRPT"/>
</dbReference>
<organism evidence="4 5">
    <name type="scientific">Sedimentitalea todarodis</name>
    <dbReference type="NCBI Taxonomy" id="1631240"/>
    <lineage>
        <taxon>Bacteria</taxon>
        <taxon>Pseudomonadati</taxon>
        <taxon>Pseudomonadota</taxon>
        <taxon>Alphaproteobacteria</taxon>
        <taxon>Rhodobacterales</taxon>
        <taxon>Paracoccaceae</taxon>
        <taxon>Sedimentitalea</taxon>
    </lineage>
</organism>
<feature type="region of interest" description="Disordered" evidence="3">
    <location>
        <begin position="605"/>
        <end position="644"/>
    </location>
</feature>
<comment type="subcellular location">
    <subcellularLocation>
        <location evidence="1">Secreted</location>
    </subcellularLocation>
</comment>
<dbReference type="InterPro" id="IPR050557">
    <property type="entry name" value="RTX_toxin/Mannuronan_C5-epim"/>
</dbReference>
<dbReference type="InterPro" id="IPR001343">
    <property type="entry name" value="Hemolysn_Ca-bd"/>
</dbReference>
<evidence type="ECO:0000313" key="4">
    <source>
        <dbReference type="EMBL" id="MDU9006510.1"/>
    </source>
</evidence>
<dbReference type="PANTHER" id="PTHR38340">
    <property type="entry name" value="S-LAYER PROTEIN"/>
    <property type="match status" value="1"/>
</dbReference>
<evidence type="ECO:0000256" key="2">
    <source>
        <dbReference type="ARBA" id="ARBA00022525"/>
    </source>
</evidence>
<dbReference type="SUPFAM" id="SSF50956">
    <property type="entry name" value="Thermostable phytase (3-phytase)"/>
    <property type="match status" value="1"/>
</dbReference>
<dbReference type="RefSeq" id="WP_316781628.1">
    <property type="nucleotide sequence ID" value="NZ_JASMWN010000025.1"/>
</dbReference>
<reference evidence="5" key="1">
    <citation type="submission" date="2023-05" db="EMBL/GenBank/DDBJ databases">
        <title>Sedimentitalea sp. nov. JM2-8.</title>
        <authorList>
            <person name="Huang J."/>
        </authorList>
    </citation>
    <scope>NUCLEOTIDE SEQUENCE [LARGE SCALE GENOMIC DNA]</scope>
    <source>
        <strain evidence="5">KHS03</strain>
    </source>
</reference>
<dbReference type="Proteomes" id="UP001255416">
    <property type="component" value="Unassembled WGS sequence"/>
</dbReference>
<dbReference type="InterPro" id="IPR011049">
    <property type="entry name" value="Serralysin-like_metalloprot_C"/>
</dbReference>
<name>A0ABU3VK54_9RHOB</name>
<feature type="compositionally biased region" description="Basic and acidic residues" evidence="3">
    <location>
        <begin position="532"/>
        <end position="558"/>
    </location>
</feature>
<dbReference type="SUPFAM" id="SSF51120">
    <property type="entry name" value="beta-Roll"/>
    <property type="match status" value="3"/>
</dbReference>
<proteinExistence type="predicted"/>
<dbReference type="PROSITE" id="PS00330">
    <property type="entry name" value="HEMOLYSIN_CALCIUM"/>
    <property type="match status" value="3"/>
</dbReference>
<dbReference type="Gene3D" id="2.150.10.10">
    <property type="entry name" value="Serralysin-like metalloprotease, C-terminal"/>
    <property type="match status" value="5"/>
</dbReference>